<dbReference type="SUPFAM" id="SSF52540">
    <property type="entry name" value="P-loop containing nucleoside triphosphate hydrolases"/>
    <property type="match status" value="1"/>
</dbReference>
<protein>
    <submittedName>
        <fullName evidence="2">AAA family ATPase</fullName>
    </submittedName>
</protein>
<sequence length="283" mass="32076">MLCQFSFQNFKSYKDETTFDFRAMAIPEFQDALIRQEKAEDLLPVSAVYGPNGGGKTNLLQAFFCLINLVVKPIHALEKNRQSMIFQQGSSVAPFMLDESSANEPTIFQVFFRVDEKEYQYYIALKEEIVFESLLWRTLGGKKTGLIFERDGQKIELGASINKASINLDVNPKMPYLSFLAINYNIPVIAEVQNWFESCITQSYANPRAENIVLVSKSETTKESLIHALNDVGIDLSGYRYDEDSKHLFTQRTINGKVYELPFEAESDGTKKMIAALPVLMVA</sequence>
<dbReference type="GO" id="GO:0005524">
    <property type="term" value="F:ATP binding"/>
    <property type="evidence" value="ECO:0007669"/>
    <property type="project" value="InterPro"/>
</dbReference>
<feature type="non-terminal residue" evidence="2">
    <location>
        <position position="283"/>
    </location>
</feature>
<name>A0A844DMU9_9FIRM</name>
<dbReference type="GO" id="GO:0016887">
    <property type="term" value="F:ATP hydrolysis activity"/>
    <property type="evidence" value="ECO:0007669"/>
    <property type="project" value="InterPro"/>
</dbReference>
<evidence type="ECO:0000313" key="2">
    <source>
        <dbReference type="EMBL" id="MSC53164.1"/>
    </source>
</evidence>
<proteinExistence type="predicted"/>
<dbReference type="InterPro" id="IPR003959">
    <property type="entry name" value="ATPase_AAA_core"/>
</dbReference>
<reference evidence="2 3" key="1">
    <citation type="journal article" date="2019" name="Nat. Med.">
        <title>A library of human gut bacterial isolates paired with longitudinal multiomics data enables mechanistic microbiome research.</title>
        <authorList>
            <person name="Poyet M."/>
            <person name="Groussin M."/>
            <person name="Gibbons S.M."/>
            <person name="Avila-Pacheco J."/>
            <person name="Jiang X."/>
            <person name="Kearney S.M."/>
            <person name="Perrotta A.R."/>
            <person name="Berdy B."/>
            <person name="Zhao S."/>
            <person name="Lieberman T.D."/>
            <person name="Swanson P.K."/>
            <person name="Smith M."/>
            <person name="Roesemann S."/>
            <person name="Alexander J.E."/>
            <person name="Rich S.A."/>
            <person name="Livny J."/>
            <person name="Vlamakis H."/>
            <person name="Clish C."/>
            <person name="Bullock K."/>
            <person name="Deik A."/>
            <person name="Scott J."/>
            <person name="Pierce K.A."/>
            <person name="Xavier R.J."/>
            <person name="Alm E.J."/>
        </authorList>
    </citation>
    <scope>NUCLEOTIDE SEQUENCE [LARGE SCALE GENOMIC DNA]</scope>
    <source>
        <strain evidence="2 3">BIOML-B1</strain>
    </source>
</reference>
<dbReference type="Pfam" id="PF13304">
    <property type="entry name" value="AAA_21"/>
    <property type="match status" value="1"/>
</dbReference>
<dbReference type="AlphaFoldDB" id="A0A844DMU9"/>
<dbReference type="EMBL" id="WKQM01000067">
    <property type="protein sequence ID" value="MSC53164.1"/>
    <property type="molecule type" value="Genomic_DNA"/>
</dbReference>
<dbReference type="Proteomes" id="UP000462091">
    <property type="component" value="Unassembled WGS sequence"/>
</dbReference>
<evidence type="ECO:0000259" key="1">
    <source>
        <dbReference type="Pfam" id="PF13304"/>
    </source>
</evidence>
<feature type="domain" description="ATPase AAA-type core" evidence="1">
    <location>
        <begin position="46"/>
        <end position="280"/>
    </location>
</feature>
<dbReference type="InterPro" id="IPR027417">
    <property type="entry name" value="P-loop_NTPase"/>
</dbReference>
<gene>
    <name evidence="2" type="ORF">GKE10_15000</name>
</gene>
<evidence type="ECO:0000313" key="3">
    <source>
        <dbReference type="Proteomes" id="UP000462091"/>
    </source>
</evidence>
<dbReference type="PANTHER" id="PTHR40396:SF1">
    <property type="entry name" value="ATPASE AAA-TYPE CORE DOMAIN-CONTAINING PROTEIN"/>
    <property type="match status" value="1"/>
</dbReference>
<accession>A0A844DMU9</accession>
<comment type="caution">
    <text evidence="2">The sequence shown here is derived from an EMBL/GenBank/DDBJ whole genome shotgun (WGS) entry which is preliminary data.</text>
</comment>
<organism evidence="2 3">
    <name type="scientific">Faecalibacterium prausnitzii</name>
    <dbReference type="NCBI Taxonomy" id="853"/>
    <lineage>
        <taxon>Bacteria</taxon>
        <taxon>Bacillati</taxon>
        <taxon>Bacillota</taxon>
        <taxon>Clostridia</taxon>
        <taxon>Eubacteriales</taxon>
        <taxon>Oscillospiraceae</taxon>
        <taxon>Faecalibacterium</taxon>
    </lineage>
</organism>
<dbReference type="RefSeq" id="WP_154266127.1">
    <property type="nucleotide sequence ID" value="NZ_WKQM01000067.1"/>
</dbReference>
<dbReference type="Gene3D" id="3.40.50.300">
    <property type="entry name" value="P-loop containing nucleotide triphosphate hydrolases"/>
    <property type="match status" value="1"/>
</dbReference>
<dbReference type="PANTHER" id="PTHR40396">
    <property type="entry name" value="ATPASE-LIKE PROTEIN"/>
    <property type="match status" value="1"/>
</dbReference>